<evidence type="ECO:0000256" key="2">
    <source>
        <dbReference type="ARBA" id="ARBA00005466"/>
    </source>
</evidence>
<evidence type="ECO:0000259" key="7">
    <source>
        <dbReference type="PROSITE" id="PS51387"/>
    </source>
</evidence>
<protein>
    <recommendedName>
        <fullName evidence="7">FAD-binding PCMH-type domain-containing protein</fullName>
    </recommendedName>
</protein>
<evidence type="ECO:0000256" key="1">
    <source>
        <dbReference type="ARBA" id="ARBA00001974"/>
    </source>
</evidence>
<dbReference type="STRING" id="78410.A0A0P7BEX5"/>
<dbReference type="PANTHER" id="PTHR42973:SF39">
    <property type="entry name" value="FAD-BINDING PCMH-TYPE DOMAIN-CONTAINING PROTEIN"/>
    <property type="match status" value="1"/>
</dbReference>
<gene>
    <name evidence="8" type="ORF">AK830_g8098</name>
</gene>
<keyword evidence="3" id="KW-0285">Flavoprotein</keyword>
<comment type="similarity">
    <text evidence="2">Belongs to the oxygen-dependent FAD-linked oxidoreductase family.</text>
</comment>
<dbReference type="Pfam" id="PF08031">
    <property type="entry name" value="BBE"/>
    <property type="match status" value="1"/>
</dbReference>
<reference evidence="8 9" key="1">
    <citation type="submission" date="2015-09" db="EMBL/GenBank/DDBJ databases">
        <title>Draft genome of a European isolate of the apple canker pathogen Neonectria ditissima.</title>
        <authorList>
            <person name="Gomez-Cortecero A."/>
            <person name="Harrison R.J."/>
            <person name="Armitage A.D."/>
        </authorList>
    </citation>
    <scope>NUCLEOTIDE SEQUENCE [LARGE SCALE GENOMIC DNA]</scope>
    <source>
        <strain evidence="8 9">R09/05</strain>
    </source>
</reference>
<evidence type="ECO:0000256" key="5">
    <source>
        <dbReference type="ARBA" id="ARBA00023002"/>
    </source>
</evidence>
<dbReference type="InterPro" id="IPR016169">
    <property type="entry name" value="FAD-bd_PCMH_sub2"/>
</dbReference>
<accession>A0A0P7BEX5</accession>
<feature type="chain" id="PRO_5006135738" description="FAD-binding PCMH-type domain-containing protein" evidence="6">
    <location>
        <begin position="21"/>
        <end position="617"/>
    </location>
</feature>
<keyword evidence="6" id="KW-0732">Signal</keyword>
<dbReference type="PANTHER" id="PTHR42973">
    <property type="entry name" value="BINDING OXIDOREDUCTASE, PUTATIVE (AFU_ORTHOLOGUE AFUA_1G17690)-RELATED"/>
    <property type="match status" value="1"/>
</dbReference>
<dbReference type="GO" id="GO:0071949">
    <property type="term" value="F:FAD binding"/>
    <property type="evidence" value="ECO:0007669"/>
    <property type="project" value="InterPro"/>
</dbReference>
<dbReference type="Gene3D" id="3.30.465.10">
    <property type="match status" value="2"/>
</dbReference>
<keyword evidence="9" id="KW-1185">Reference proteome</keyword>
<evidence type="ECO:0000256" key="6">
    <source>
        <dbReference type="SAM" id="SignalP"/>
    </source>
</evidence>
<dbReference type="PROSITE" id="PS51387">
    <property type="entry name" value="FAD_PCMH"/>
    <property type="match status" value="1"/>
</dbReference>
<keyword evidence="5" id="KW-0560">Oxidoreductase</keyword>
<comment type="cofactor">
    <cofactor evidence="1">
        <name>FAD</name>
        <dbReference type="ChEBI" id="CHEBI:57692"/>
    </cofactor>
</comment>
<feature type="domain" description="FAD-binding PCMH-type" evidence="7">
    <location>
        <begin position="141"/>
        <end position="326"/>
    </location>
</feature>
<proteinExistence type="inferred from homology"/>
<dbReference type="GO" id="GO:0016491">
    <property type="term" value="F:oxidoreductase activity"/>
    <property type="evidence" value="ECO:0007669"/>
    <property type="project" value="UniProtKB-KW"/>
</dbReference>
<sequence>MLHSLLLTLALLLADGYCDATQVCKCVRVTFKYLDDTYLQFQVPGASCWPTSAEWNQLNRTISGQLIQAVPPASVCYQSEDNFSQEACKEVLDHWGTDEFHSDDPVSVSAIEWMEGGCDPIYPNGTVFLANSGEDGKVCSRRGYPAYVVNATAAADVQAAVRFAQDKNVRVTVKNTGHNGARTTAHGSLSIWTHNLKTVENHPGFSPICHNKNVNEKPFMAATIGASVQGGELWAALAKHNVTAVTGTNADVGSLGWAMGGGHGFLTGTYGIGADNIVEATIVTASGEVLTANSCQNEDLFWAIRGGGGGGTSGVVVNATVRAYPMPSVAFSGLNIYARNDTSPKAWWKLIADFHALVPSLQSSKIHGYYYITGPPSSDTVNLRGSLFLYNSDNQTLIEATAPVERLLKARNATASYSLSSAQLDRYTDLLELLPSVESSAGKSKSITASRLISKKVVLHDSGSLAETLEYVGPKLSAPLDGTPNPSISGSMTINRKAIDNTLNPAWRDTAVHLISTREWTGELSDSVVDALVKDMTYDKLNALRQLDSSSGAYINEASAFEPGWQWSFYGPNYARLRSIKDKYDPRGLLWCRQCVGSEDWVEQRDGILCKSFRPAF</sequence>
<dbReference type="Proteomes" id="UP000050424">
    <property type="component" value="Unassembled WGS sequence"/>
</dbReference>
<keyword evidence="4" id="KW-0274">FAD</keyword>
<dbReference type="InterPro" id="IPR050416">
    <property type="entry name" value="FAD-linked_Oxidoreductase"/>
</dbReference>
<dbReference type="InterPro" id="IPR006094">
    <property type="entry name" value="Oxid_FAD_bind_N"/>
</dbReference>
<dbReference type="InterPro" id="IPR036318">
    <property type="entry name" value="FAD-bd_PCMH-like_sf"/>
</dbReference>
<organism evidence="8 9">
    <name type="scientific">Neonectria ditissima</name>
    <dbReference type="NCBI Taxonomy" id="78410"/>
    <lineage>
        <taxon>Eukaryota</taxon>
        <taxon>Fungi</taxon>
        <taxon>Dikarya</taxon>
        <taxon>Ascomycota</taxon>
        <taxon>Pezizomycotina</taxon>
        <taxon>Sordariomycetes</taxon>
        <taxon>Hypocreomycetidae</taxon>
        <taxon>Hypocreales</taxon>
        <taxon>Nectriaceae</taxon>
        <taxon>Neonectria</taxon>
    </lineage>
</organism>
<feature type="signal peptide" evidence="6">
    <location>
        <begin position="1"/>
        <end position="20"/>
    </location>
</feature>
<dbReference type="InterPro" id="IPR016166">
    <property type="entry name" value="FAD-bd_PCMH"/>
</dbReference>
<dbReference type="Pfam" id="PF01565">
    <property type="entry name" value="FAD_binding_4"/>
    <property type="match status" value="1"/>
</dbReference>
<dbReference type="OrthoDB" id="9983560at2759"/>
<dbReference type="AlphaFoldDB" id="A0A0P7BEX5"/>
<evidence type="ECO:0000256" key="3">
    <source>
        <dbReference type="ARBA" id="ARBA00022630"/>
    </source>
</evidence>
<evidence type="ECO:0000313" key="9">
    <source>
        <dbReference type="Proteomes" id="UP000050424"/>
    </source>
</evidence>
<dbReference type="SUPFAM" id="SSF56176">
    <property type="entry name" value="FAD-binding/transporter-associated domain-like"/>
    <property type="match status" value="1"/>
</dbReference>
<dbReference type="InterPro" id="IPR012951">
    <property type="entry name" value="BBE"/>
</dbReference>
<comment type="caution">
    <text evidence="8">The sequence shown here is derived from an EMBL/GenBank/DDBJ whole genome shotgun (WGS) entry which is preliminary data.</text>
</comment>
<evidence type="ECO:0000256" key="4">
    <source>
        <dbReference type="ARBA" id="ARBA00022827"/>
    </source>
</evidence>
<evidence type="ECO:0000313" key="8">
    <source>
        <dbReference type="EMBL" id="KPM38467.1"/>
    </source>
</evidence>
<dbReference type="EMBL" id="LKCW01000133">
    <property type="protein sequence ID" value="KPM38467.1"/>
    <property type="molecule type" value="Genomic_DNA"/>
</dbReference>
<name>A0A0P7BEX5_9HYPO</name>